<evidence type="ECO:0008006" key="3">
    <source>
        <dbReference type="Google" id="ProtNLM"/>
    </source>
</evidence>
<accession>A0ABN1JGF9</accession>
<evidence type="ECO:0000313" key="2">
    <source>
        <dbReference type="Proteomes" id="UP001500736"/>
    </source>
</evidence>
<comment type="caution">
    <text evidence="1">The sequence shown here is derived from an EMBL/GenBank/DDBJ whole genome shotgun (WGS) entry which is preliminary data.</text>
</comment>
<evidence type="ECO:0000313" key="1">
    <source>
        <dbReference type="EMBL" id="GAA0739259.1"/>
    </source>
</evidence>
<dbReference type="EMBL" id="BAAAGF010000001">
    <property type="protein sequence ID" value="GAA0739259.1"/>
    <property type="molecule type" value="Genomic_DNA"/>
</dbReference>
<reference evidence="1 2" key="1">
    <citation type="journal article" date="2019" name="Int. J. Syst. Evol. Microbiol.">
        <title>The Global Catalogue of Microorganisms (GCM) 10K type strain sequencing project: providing services to taxonomists for standard genome sequencing and annotation.</title>
        <authorList>
            <consortium name="The Broad Institute Genomics Platform"/>
            <consortium name="The Broad Institute Genome Sequencing Center for Infectious Disease"/>
            <person name="Wu L."/>
            <person name="Ma J."/>
        </authorList>
    </citation>
    <scope>NUCLEOTIDE SEQUENCE [LARGE SCALE GENOMIC DNA]</scope>
    <source>
        <strain evidence="1 2">JCM 15976</strain>
    </source>
</reference>
<dbReference type="Proteomes" id="UP001500736">
    <property type="component" value="Unassembled WGS sequence"/>
</dbReference>
<gene>
    <name evidence="1" type="ORF">GCM10009431_08070</name>
</gene>
<protein>
    <recommendedName>
        <fullName evidence="3">HTH luxR-type domain-containing protein</fullName>
    </recommendedName>
</protein>
<proteinExistence type="predicted"/>
<sequence>MANRTLNKIQSYFQDLKYMKSSFIDKGMRLENDFKAEKTILYNPRVSKIINQVWLNILVWKFEAVEEKFTLLSAYHSYDRPKSMSFEMFVSSIKNCFSQYFIDLVLDFMKQVNDVKNPNRHNQCLQVFLPLIVDYGRDHSYVALYISPVVPTHMHSGNSILYEDFYFVAIPLKEYEGEPISFNLFIDMKRDVKSTQSLKIKNNEIYVDQILTRKQLKVFKLMIDNKNSREIAKALGASYSSILKFNIRITSVLSDFFDKQFNSVNEAINYYKKCFCNSELKT</sequence>
<keyword evidence="2" id="KW-1185">Reference proteome</keyword>
<name>A0ABN1JGF9_9FLAO</name>
<organism evidence="1 2">
    <name type="scientific">Gaetbulibacter jejuensis</name>
    <dbReference type="NCBI Taxonomy" id="584607"/>
    <lineage>
        <taxon>Bacteria</taxon>
        <taxon>Pseudomonadati</taxon>
        <taxon>Bacteroidota</taxon>
        <taxon>Flavobacteriia</taxon>
        <taxon>Flavobacteriales</taxon>
        <taxon>Flavobacteriaceae</taxon>
        <taxon>Gaetbulibacter</taxon>
    </lineage>
</organism>